<reference evidence="2 3" key="1">
    <citation type="submission" date="2016-10" db="EMBL/GenBank/DDBJ databases">
        <authorList>
            <person name="de Groot N.N."/>
        </authorList>
    </citation>
    <scope>NUCLEOTIDE SEQUENCE [LARGE SCALE GENOMIC DNA]</scope>
    <source>
        <strain evidence="2 3">DSM 24956</strain>
    </source>
</reference>
<feature type="domain" description="DUF7507" evidence="1">
    <location>
        <begin position="166"/>
        <end position="275"/>
    </location>
</feature>
<organism evidence="2 3">
    <name type="scientific">Lutibacter oricola</name>
    <dbReference type="NCBI Taxonomy" id="762486"/>
    <lineage>
        <taxon>Bacteria</taxon>
        <taxon>Pseudomonadati</taxon>
        <taxon>Bacteroidota</taxon>
        <taxon>Flavobacteriia</taxon>
        <taxon>Flavobacteriales</taxon>
        <taxon>Flavobacteriaceae</taxon>
        <taxon>Lutibacter</taxon>
    </lineage>
</organism>
<protein>
    <submittedName>
        <fullName evidence="2">Conserved repeat domain-containing protein/gliding motility-associated C-terminal domain-containing protein</fullName>
    </submittedName>
</protein>
<dbReference type="InterPro" id="IPR026341">
    <property type="entry name" value="T9SS_type_B"/>
</dbReference>
<dbReference type="Gene3D" id="2.60.40.3440">
    <property type="match status" value="1"/>
</dbReference>
<gene>
    <name evidence="2" type="ORF">SAMN05444411_1061</name>
</gene>
<dbReference type="Pfam" id="PF13585">
    <property type="entry name" value="CHU_C"/>
    <property type="match status" value="1"/>
</dbReference>
<evidence type="ECO:0000313" key="3">
    <source>
        <dbReference type="Proteomes" id="UP000199595"/>
    </source>
</evidence>
<evidence type="ECO:0000313" key="2">
    <source>
        <dbReference type="EMBL" id="SDX47376.1"/>
    </source>
</evidence>
<keyword evidence="3" id="KW-1185">Reference proteome</keyword>
<dbReference type="NCBIfam" id="TIGR04131">
    <property type="entry name" value="Bac_Flav_CTERM"/>
    <property type="match status" value="1"/>
</dbReference>
<feature type="non-terminal residue" evidence="2">
    <location>
        <position position="1"/>
    </location>
</feature>
<dbReference type="InterPro" id="IPR047589">
    <property type="entry name" value="DUF11_rpt"/>
</dbReference>
<evidence type="ECO:0000259" key="1">
    <source>
        <dbReference type="Pfam" id="PF24346"/>
    </source>
</evidence>
<accession>A0A1H3BZY6</accession>
<dbReference type="EMBL" id="FNNJ01000006">
    <property type="protein sequence ID" value="SDX47376.1"/>
    <property type="molecule type" value="Genomic_DNA"/>
</dbReference>
<dbReference type="NCBIfam" id="TIGR01451">
    <property type="entry name" value="B_ant_repeat"/>
    <property type="match status" value="2"/>
</dbReference>
<dbReference type="OrthoDB" id="599464at2"/>
<dbReference type="InterPro" id="IPR055354">
    <property type="entry name" value="DUF7507"/>
</dbReference>
<name>A0A1H3BZY6_9FLAO</name>
<dbReference type="Proteomes" id="UP000199595">
    <property type="component" value="Unassembled WGS sequence"/>
</dbReference>
<feature type="domain" description="DUF7507" evidence="1">
    <location>
        <begin position="40"/>
        <end position="149"/>
    </location>
</feature>
<dbReference type="Pfam" id="PF24346">
    <property type="entry name" value="DUF7507"/>
    <property type="match status" value="2"/>
</dbReference>
<dbReference type="Pfam" id="PF17963">
    <property type="entry name" value="Big_9"/>
    <property type="match status" value="1"/>
</dbReference>
<dbReference type="RefSeq" id="WP_139170950.1">
    <property type="nucleotide sequence ID" value="NZ_FNNJ01000006.1"/>
</dbReference>
<sequence length="615" mass="65402">LDNDGDIDNTATAVATLPDGTTETDTSSVAVPIDYTNGGEPSYSVEKLADVSSVSAAGDVISYTITVVNTSTFAVSDVVVDDPLLGGALSNPAGDDNNDGVLDVTETWVYSGTYTVTQEDIDTNGNNDDGDIDNTVTVTGTTPNGSSTPDVEDSVEVPIDYTNGGEPSYSVEKLADVSSVSAAGDVITYTITVVNTSTFAVSDVVVDDPLLGGALSNPAGDDNNDGVLDVTETWVYSGTYTVTQEDIDTNGNNDDGDIDNTVTVTGTTPNGSSTPDVEDSVEVPIDYTNGGEPSYSVIKVSDVSVVSYEGDIVTYTITVENTSTFGINSLQVIDELVDLVLTDGDENSNNILDVDEIWTFVGSYEVTAETLSGYGVNELGEADNDGDIDNIVTVMGNNPAGTALDSINDTAIVLVYLPPVAVDDLAETDANTPVDIDILDNDYDLDGTIDVLSVEIVSEPTNGTVVVNADGTVTYTPDFDFIGEDQFDYQVCDNDGLCDTATVYIAVIGVKAAELIIPQGFSPNGDGNHDVFFIDDLSNLYPNFQLVIYNRWGNVVYDYKHDGNPLSDPRWWDGYSTGRMTIKDSEKAPVGTYYYTIYFNKDGFKPRSGYVYLNR</sequence>
<dbReference type="STRING" id="762486.SAMN05444411_1061"/>
<dbReference type="AlphaFoldDB" id="A0A1H3BZY6"/>
<proteinExistence type="predicted"/>